<accession>A0A922J791</accession>
<protein>
    <recommendedName>
        <fullName evidence="6">DUF4378 domain-containing protein</fullName>
    </recommendedName>
</protein>
<proteinExistence type="predicted"/>
<feature type="domain" description="DUF3741" evidence="2">
    <location>
        <begin position="240"/>
        <end position="282"/>
    </location>
</feature>
<gene>
    <name evidence="4" type="ORF">I3842_09G194200</name>
</gene>
<evidence type="ECO:0008006" key="6">
    <source>
        <dbReference type="Google" id="ProtNLM"/>
    </source>
</evidence>
<evidence type="ECO:0000259" key="2">
    <source>
        <dbReference type="Pfam" id="PF12552"/>
    </source>
</evidence>
<dbReference type="AlphaFoldDB" id="A0A922J791"/>
<evidence type="ECO:0000259" key="3">
    <source>
        <dbReference type="Pfam" id="PF14309"/>
    </source>
</evidence>
<feature type="domain" description="DUF4378" evidence="3">
    <location>
        <begin position="785"/>
        <end position="944"/>
    </location>
</feature>
<name>A0A922J791_CARIL</name>
<feature type="region of interest" description="Disordered" evidence="1">
    <location>
        <begin position="469"/>
        <end position="496"/>
    </location>
</feature>
<dbReference type="PANTHER" id="PTHR47071:SF9">
    <property type="entry name" value="TRM32-LIKE PROTEIN (DUF3741)"/>
    <property type="match status" value="1"/>
</dbReference>
<dbReference type="Proteomes" id="UP000811246">
    <property type="component" value="Chromosome 9"/>
</dbReference>
<feature type="region of interest" description="Disordered" evidence="1">
    <location>
        <begin position="309"/>
        <end position="348"/>
    </location>
</feature>
<evidence type="ECO:0000313" key="5">
    <source>
        <dbReference type="Proteomes" id="UP000811246"/>
    </source>
</evidence>
<evidence type="ECO:0000256" key="1">
    <source>
        <dbReference type="SAM" id="MobiDB-lite"/>
    </source>
</evidence>
<evidence type="ECO:0000313" key="4">
    <source>
        <dbReference type="EMBL" id="KAG6697356.1"/>
    </source>
</evidence>
<organism evidence="4 5">
    <name type="scientific">Carya illinoinensis</name>
    <name type="common">Pecan</name>
    <dbReference type="NCBI Taxonomy" id="32201"/>
    <lineage>
        <taxon>Eukaryota</taxon>
        <taxon>Viridiplantae</taxon>
        <taxon>Streptophyta</taxon>
        <taxon>Embryophyta</taxon>
        <taxon>Tracheophyta</taxon>
        <taxon>Spermatophyta</taxon>
        <taxon>Magnoliopsida</taxon>
        <taxon>eudicotyledons</taxon>
        <taxon>Gunneridae</taxon>
        <taxon>Pentapetalae</taxon>
        <taxon>rosids</taxon>
        <taxon>fabids</taxon>
        <taxon>Fagales</taxon>
        <taxon>Juglandaceae</taxon>
        <taxon>Carya</taxon>
    </lineage>
</organism>
<reference evidence="4" key="1">
    <citation type="submission" date="2021-01" db="EMBL/GenBank/DDBJ databases">
        <authorList>
            <person name="Lovell J.T."/>
            <person name="Bentley N."/>
            <person name="Bhattarai G."/>
            <person name="Jenkins J.W."/>
            <person name="Sreedasyam A."/>
            <person name="Alarcon Y."/>
            <person name="Bock C."/>
            <person name="Boston L."/>
            <person name="Carlson J."/>
            <person name="Cervantes K."/>
            <person name="Clermont K."/>
            <person name="Krom N."/>
            <person name="Kubenka K."/>
            <person name="Mamidi S."/>
            <person name="Mattison C."/>
            <person name="Monteros M."/>
            <person name="Pisani C."/>
            <person name="Plott C."/>
            <person name="Rajasekar S."/>
            <person name="Rhein H.S."/>
            <person name="Rohla C."/>
            <person name="Song M."/>
            <person name="Hilaire R.S."/>
            <person name="Shu S."/>
            <person name="Wells L."/>
            <person name="Wang X."/>
            <person name="Webber J."/>
            <person name="Heerema R.J."/>
            <person name="Klein P."/>
            <person name="Conner P."/>
            <person name="Grauke L."/>
            <person name="Grimwood J."/>
            <person name="Schmutz J."/>
            <person name="Randall J.J."/>
        </authorList>
    </citation>
    <scope>NUCLEOTIDE SEQUENCE</scope>
    <source>
        <tissue evidence="4">Leaf</tissue>
    </source>
</reference>
<dbReference type="Pfam" id="PF12552">
    <property type="entry name" value="DUF3741"/>
    <property type="match status" value="1"/>
</dbReference>
<sequence>MRKKQFSDNDRSLSVESNYHPGCTGNILQIIRYHHWRHAKKTFTHLRRAGGRHLLAAGVGNPGKDTNDYSHKQNRADQMEHRIHGEKMTRYTPAPKSSVKARIKAMISEEMYRKKGRHHRSSTFPARSHLRRIDSIHHLEPLDIMDPLTDMVSDIGSPVTFQQKHDPSSATSSTLDSLPLVCFEDPITSDNGYDQERGNMFMGEYRENNQIDEYDQKLVTENNTHFVAKMDSIEQDMLEKKLVHAEELNAEGLLHRKEFRDALDIINENKNLLLKVLNDPSSPLAQHFHNQQALSAKIGLNKWGSFPLPGSSGRSKEKGKLQIGSQSQKSMPSKVENDVDGNLKPNTKTGEIRENQIVIKRYKDVKQKIQHFIKESRKERHRIAMDSVLHKIPHGKGFPNEWEKEILSQLKDPVVNREGKGSPESSYEDDYDVASLRKFKIRHIRRTSSLKESVDRYCRLYETSFNRESKQQISESSNLTTGERPSPSESATKSLSRVHSLPDLKSYIYQSGDSSGAFSSGMMSRAFDKQSRLDLPVDLGNELHSDTLVGSKIEEKVGENNSCISDEVGSTPIANNEANAKMGFDVDDFGNLTARDIASCNEDIKEDFGRIKEPIASLEELIPDSLPGFSFVEDTTCPEQSSIAEDIGSMKEPIASLEELIPDSLPGFSFVEDTTCPEQSSIAEDIGSMKEPIAKLEELIPAPLPDSNFINDTTSPEQFSLGEDSKLKARNSYRPDNLANQRHVSGMDTSEVAAGGVELEEVEPFNTPSDPKTLHLEVDAKDKAEFNYVRDVLELSGFSGNESLATWHSEDQPVNPSVYEEVEGCLLPDAEFSGKEVGNCSHPLLFDLINEVLMEMFGRSYSYCPKLLSPLSHIRPIPSGHHVLEEVWTLMSWYLSSRPGSDQSLDYSVSRDLSKSDWWMNLQFDTECVGLELEDLIFEDLLEEVF</sequence>
<comment type="caution">
    <text evidence="4">The sequence shown here is derived from an EMBL/GenBank/DDBJ whole genome shotgun (WGS) entry which is preliminary data.</text>
</comment>
<feature type="compositionally biased region" description="Polar residues" evidence="1">
    <location>
        <begin position="471"/>
        <end position="496"/>
    </location>
</feature>
<dbReference type="PANTHER" id="PTHR47071">
    <property type="entry name" value="PROTEIN TRM32"/>
    <property type="match status" value="1"/>
</dbReference>
<dbReference type="InterPro" id="IPR022212">
    <property type="entry name" value="DUF3741"/>
</dbReference>
<dbReference type="Pfam" id="PF14309">
    <property type="entry name" value="DUF4378"/>
    <property type="match status" value="1"/>
</dbReference>
<dbReference type="InterPro" id="IPR025486">
    <property type="entry name" value="DUF4378"/>
</dbReference>
<dbReference type="EMBL" id="CM031833">
    <property type="protein sequence ID" value="KAG6697356.1"/>
    <property type="molecule type" value="Genomic_DNA"/>
</dbReference>
<dbReference type="EMBL" id="CM031833">
    <property type="protein sequence ID" value="KAG6697357.1"/>
    <property type="molecule type" value="Genomic_DNA"/>
</dbReference>
<dbReference type="InterPro" id="IPR044257">
    <property type="entry name" value="TRM32-like"/>
</dbReference>